<evidence type="ECO:0000313" key="2">
    <source>
        <dbReference type="Proteomes" id="UP000626109"/>
    </source>
</evidence>
<comment type="caution">
    <text evidence="1">The sequence shown here is derived from an EMBL/GenBank/DDBJ whole genome shotgun (WGS) entry which is preliminary data.</text>
</comment>
<organism evidence="1 2">
    <name type="scientific">Polarella glacialis</name>
    <name type="common">Dinoflagellate</name>
    <dbReference type="NCBI Taxonomy" id="89957"/>
    <lineage>
        <taxon>Eukaryota</taxon>
        <taxon>Sar</taxon>
        <taxon>Alveolata</taxon>
        <taxon>Dinophyceae</taxon>
        <taxon>Suessiales</taxon>
        <taxon>Suessiaceae</taxon>
        <taxon>Polarella</taxon>
    </lineage>
</organism>
<sequence>MDAAAKKTLEAAQAQVEPDYDYSEGHVVTGVPLELFAEGLQARRGARQLMRLEDSEVTPAICSQNKILCEGSFRNMRDCYMMDCRTQTKSCNRLRDLIEECQISCEAAFHRCAPRNEPSALWKKVLPGRWE</sequence>
<dbReference type="AlphaFoldDB" id="A0A813JJY0"/>
<proteinExistence type="predicted"/>
<dbReference type="EMBL" id="CAJNNW010025416">
    <property type="protein sequence ID" value="CAE8677181.1"/>
    <property type="molecule type" value="Genomic_DNA"/>
</dbReference>
<gene>
    <name evidence="1" type="ORF">PGLA2088_LOCUS20225</name>
</gene>
<dbReference type="Proteomes" id="UP000626109">
    <property type="component" value="Unassembled WGS sequence"/>
</dbReference>
<name>A0A813JJY0_POLGL</name>
<evidence type="ECO:0000313" key="1">
    <source>
        <dbReference type="EMBL" id="CAE8677181.1"/>
    </source>
</evidence>
<protein>
    <submittedName>
        <fullName evidence="1">Uncharacterized protein</fullName>
    </submittedName>
</protein>
<reference evidence="1" key="1">
    <citation type="submission" date="2021-02" db="EMBL/GenBank/DDBJ databases">
        <authorList>
            <person name="Dougan E. K."/>
            <person name="Rhodes N."/>
            <person name="Thang M."/>
            <person name="Chan C."/>
        </authorList>
    </citation>
    <scope>NUCLEOTIDE SEQUENCE</scope>
</reference>
<accession>A0A813JJY0</accession>